<dbReference type="EMBL" id="CP000471">
    <property type="protein sequence ID" value="ABK46237.1"/>
    <property type="molecule type" value="Genomic_DNA"/>
</dbReference>
<gene>
    <name evidence="2" type="ordered locus">Mmc1_3752</name>
</gene>
<accession>A0LE44</accession>
<feature type="domain" description="Transposase IS701-like DDE" evidence="1">
    <location>
        <begin position="1"/>
        <end position="91"/>
    </location>
</feature>
<reference evidence="3" key="1">
    <citation type="journal article" date="2009" name="Appl. Environ. Microbiol.">
        <title>Complete genome sequence of the chemolithoautotrophic marine magnetotactic coccus strain MC-1.</title>
        <authorList>
            <person name="Schubbe S."/>
            <person name="Williams T.J."/>
            <person name="Xie G."/>
            <person name="Kiss H.E."/>
            <person name="Brettin T.S."/>
            <person name="Martinez D."/>
            <person name="Ross C.A."/>
            <person name="Schuler D."/>
            <person name="Cox B.L."/>
            <person name="Nealson K.H."/>
            <person name="Bazylinski D.A."/>
        </authorList>
    </citation>
    <scope>NUCLEOTIDE SEQUENCE [LARGE SCALE GENOMIC DNA]</scope>
    <source>
        <strain evidence="3">ATCC BAA-1437 / JCM 17883 / MC-1</strain>
    </source>
</reference>
<sequence length="110" mass="12401">MIFQLRRWMPDWDLLIVADSGYAVLKLLSALTGLKRPVHCITQLRLDAALYEPAAPKKIGKVGSTPTKVRRLLTLQANLEDDSIHWQQVHHGCWYGRTDCTVEVCTSTAV</sequence>
<dbReference type="Pfam" id="PF13546">
    <property type="entry name" value="DDE_5"/>
    <property type="match status" value="1"/>
</dbReference>
<dbReference type="InterPro" id="IPR038721">
    <property type="entry name" value="IS701-like_DDE_dom"/>
</dbReference>
<evidence type="ECO:0000259" key="1">
    <source>
        <dbReference type="Pfam" id="PF13546"/>
    </source>
</evidence>
<dbReference type="STRING" id="156889.Mmc1_3752"/>
<dbReference type="eggNOG" id="COG3385">
    <property type="taxonomic scope" value="Bacteria"/>
</dbReference>
<keyword evidence="3" id="KW-1185">Reference proteome</keyword>
<dbReference type="HOGENOM" id="CLU_2167916_0_0_5"/>
<proteinExistence type="predicted"/>
<organism evidence="2 3">
    <name type="scientific">Magnetococcus marinus (strain ATCC BAA-1437 / JCM 17883 / MC-1)</name>
    <dbReference type="NCBI Taxonomy" id="156889"/>
    <lineage>
        <taxon>Bacteria</taxon>
        <taxon>Pseudomonadati</taxon>
        <taxon>Pseudomonadota</taxon>
        <taxon>Magnetococcia</taxon>
        <taxon>Magnetococcales</taxon>
        <taxon>Magnetococcaceae</taxon>
        <taxon>Magnetococcus</taxon>
    </lineage>
</organism>
<protein>
    <recommendedName>
        <fullName evidence="1">Transposase IS701-like DDE domain-containing protein</fullName>
    </recommendedName>
</protein>
<dbReference type="KEGG" id="mgm:Mmc1_3752"/>
<name>A0LE44_MAGMM</name>
<evidence type="ECO:0000313" key="3">
    <source>
        <dbReference type="Proteomes" id="UP000002586"/>
    </source>
</evidence>
<evidence type="ECO:0000313" key="2">
    <source>
        <dbReference type="EMBL" id="ABK46237.1"/>
    </source>
</evidence>
<dbReference type="Proteomes" id="UP000002586">
    <property type="component" value="Chromosome"/>
</dbReference>
<reference evidence="2 3" key="2">
    <citation type="journal article" date="2012" name="Int. J. Syst. Evol. Microbiol.">
        <title>Magnetococcus marinus gen. nov., sp. nov., a marine, magnetotactic bacterium that represents a novel lineage (Magnetococcaceae fam. nov.; Magnetococcales ord. nov.) at the base of the Alphaproteobacteria.</title>
        <authorList>
            <person name="Bazylinski D.A."/>
            <person name="Williams T.J."/>
            <person name="Lefevre C.T."/>
            <person name="Berg R.J."/>
            <person name="Zhang C.L."/>
            <person name="Bowser S.S."/>
            <person name="Dean A.J."/>
            <person name="Beveridge T.J."/>
        </authorList>
    </citation>
    <scope>NUCLEOTIDE SEQUENCE [LARGE SCALE GENOMIC DNA]</scope>
    <source>
        <strain evidence="3">ATCC BAA-1437 / JCM 17883 / MC-1</strain>
    </source>
</reference>
<dbReference type="AlphaFoldDB" id="A0LE44"/>
<dbReference type="RefSeq" id="WP_011715289.1">
    <property type="nucleotide sequence ID" value="NC_008576.1"/>
</dbReference>